<proteinExistence type="inferred from homology"/>
<evidence type="ECO:0000256" key="6">
    <source>
        <dbReference type="PIRSR" id="PIRSR600223-1"/>
    </source>
</evidence>
<feature type="domain" description="Peptidase S26" evidence="8">
    <location>
        <begin position="44"/>
        <end position="200"/>
    </location>
</feature>
<sequence>MTTNNEYDDLEEIELSESDKPSFENNSNNEENQTGNSILREFLSYMKIIVIAISIAFICNQFIIVNAKVPTGSMKDTIMEGNRLIGFRLSYLFSDPKRLDVVIFKFPDNESENYVKRIIGLPGDNVVIKEGHVYVNDVLLDEPYIKEPMSVSSQVLNYAVPAGCYFMMGDNRNNSADSRFWVNTYVAKDKILAKAIFKYYDSHIVFELIK</sequence>
<dbReference type="NCBIfam" id="TIGR02227">
    <property type="entry name" value="sigpep_I_bact"/>
    <property type="match status" value="1"/>
</dbReference>
<dbReference type="InterPro" id="IPR019758">
    <property type="entry name" value="Pept_S26A_signal_pept_1_CS"/>
</dbReference>
<dbReference type="GO" id="GO:0005886">
    <property type="term" value="C:plasma membrane"/>
    <property type="evidence" value="ECO:0007669"/>
    <property type="project" value="UniProtKB-SubCell"/>
</dbReference>
<dbReference type="Pfam" id="PF10502">
    <property type="entry name" value="Peptidase_S26"/>
    <property type="match status" value="1"/>
</dbReference>
<evidence type="ECO:0000313" key="9">
    <source>
        <dbReference type="EMBL" id="SEV91101.1"/>
    </source>
</evidence>
<feature type="active site" evidence="6">
    <location>
        <position position="116"/>
    </location>
</feature>
<keyword evidence="5 7" id="KW-0378">Hydrolase</keyword>
<dbReference type="PANTHER" id="PTHR43390">
    <property type="entry name" value="SIGNAL PEPTIDASE I"/>
    <property type="match status" value="1"/>
</dbReference>
<dbReference type="PANTHER" id="PTHR43390:SF1">
    <property type="entry name" value="CHLOROPLAST PROCESSING PEPTIDASE"/>
    <property type="match status" value="1"/>
</dbReference>
<dbReference type="AlphaFoldDB" id="A0A1I0MR87"/>
<keyword evidence="7" id="KW-1133">Transmembrane helix</keyword>
<dbReference type="InterPro" id="IPR019533">
    <property type="entry name" value="Peptidase_S26"/>
</dbReference>
<keyword evidence="7" id="KW-0472">Membrane</keyword>
<evidence type="ECO:0000256" key="5">
    <source>
        <dbReference type="ARBA" id="ARBA00022801"/>
    </source>
</evidence>
<dbReference type="RefSeq" id="WP_092450384.1">
    <property type="nucleotide sequence ID" value="NZ_FOJI01000002.1"/>
</dbReference>
<comment type="subcellular location">
    <subcellularLocation>
        <location evidence="2">Cell membrane</location>
        <topology evidence="2">Single-pass type II membrane protein</topology>
    </subcellularLocation>
    <subcellularLocation>
        <location evidence="7">Membrane</location>
        <topology evidence="7">Single-pass type II membrane protein</topology>
    </subcellularLocation>
</comment>
<keyword evidence="10" id="KW-1185">Reference proteome</keyword>
<dbReference type="Proteomes" id="UP000199701">
    <property type="component" value="Unassembled WGS sequence"/>
</dbReference>
<organism evidence="9 10">
    <name type="scientific">[Clostridium] fimetarium</name>
    <dbReference type="NCBI Taxonomy" id="99656"/>
    <lineage>
        <taxon>Bacteria</taxon>
        <taxon>Bacillati</taxon>
        <taxon>Bacillota</taxon>
        <taxon>Clostridia</taxon>
        <taxon>Lachnospirales</taxon>
        <taxon>Lachnospiraceae</taxon>
    </lineage>
</organism>
<dbReference type="OrthoDB" id="9802919at2"/>
<dbReference type="InterPro" id="IPR019757">
    <property type="entry name" value="Pept_S26A_signal_pept_1_Lys-AS"/>
</dbReference>
<evidence type="ECO:0000313" key="10">
    <source>
        <dbReference type="Proteomes" id="UP000199701"/>
    </source>
</evidence>
<evidence type="ECO:0000256" key="7">
    <source>
        <dbReference type="RuleBase" id="RU362042"/>
    </source>
</evidence>
<feature type="active site" evidence="6">
    <location>
        <position position="73"/>
    </location>
</feature>
<gene>
    <name evidence="9" type="ORF">SAMN05421659_10276</name>
</gene>
<dbReference type="InterPro" id="IPR036286">
    <property type="entry name" value="LexA/Signal_pep-like_sf"/>
</dbReference>
<dbReference type="CDD" id="cd06530">
    <property type="entry name" value="S26_SPase_I"/>
    <property type="match status" value="1"/>
</dbReference>
<dbReference type="PROSITE" id="PS00761">
    <property type="entry name" value="SPASE_I_3"/>
    <property type="match status" value="1"/>
</dbReference>
<dbReference type="EC" id="3.4.21.89" evidence="4 7"/>
<feature type="transmembrane region" description="Helical" evidence="7">
    <location>
        <begin position="42"/>
        <end position="65"/>
    </location>
</feature>
<reference evidence="9 10" key="1">
    <citation type="submission" date="2016-10" db="EMBL/GenBank/DDBJ databases">
        <authorList>
            <person name="de Groot N.N."/>
        </authorList>
    </citation>
    <scope>NUCLEOTIDE SEQUENCE [LARGE SCALE GENOMIC DNA]</scope>
    <source>
        <strain evidence="9 10">DSM 9179</strain>
    </source>
</reference>
<comment type="similarity">
    <text evidence="3 7">Belongs to the peptidase S26 family.</text>
</comment>
<evidence type="ECO:0000256" key="2">
    <source>
        <dbReference type="ARBA" id="ARBA00004401"/>
    </source>
</evidence>
<name>A0A1I0MR87_9FIRM</name>
<dbReference type="STRING" id="99656.SAMN05421659_10276"/>
<dbReference type="PRINTS" id="PR00727">
    <property type="entry name" value="LEADERPTASE"/>
</dbReference>
<keyword evidence="7" id="KW-0812">Transmembrane</keyword>
<dbReference type="EMBL" id="FOJI01000002">
    <property type="protein sequence ID" value="SEV91101.1"/>
    <property type="molecule type" value="Genomic_DNA"/>
</dbReference>
<comment type="catalytic activity">
    <reaction evidence="1 7">
        <text>Cleavage of hydrophobic, N-terminal signal or leader sequences from secreted and periplasmic proteins.</text>
        <dbReference type="EC" id="3.4.21.89"/>
    </reaction>
</comment>
<evidence type="ECO:0000259" key="8">
    <source>
        <dbReference type="Pfam" id="PF10502"/>
    </source>
</evidence>
<evidence type="ECO:0000256" key="3">
    <source>
        <dbReference type="ARBA" id="ARBA00009370"/>
    </source>
</evidence>
<dbReference type="GO" id="GO:0004252">
    <property type="term" value="F:serine-type endopeptidase activity"/>
    <property type="evidence" value="ECO:0007669"/>
    <property type="project" value="InterPro"/>
</dbReference>
<protein>
    <recommendedName>
        <fullName evidence="4 7">Signal peptidase I</fullName>
        <ecNumber evidence="4 7">3.4.21.89</ecNumber>
    </recommendedName>
</protein>
<dbReference type="InterPro" id="IPR000223">
    <property type="entry name" value="Pept_S26A_signal_pept_1"/>
</dbReference>
<dbReference type="SUPFAM" id="SSF51306">
    <property type="entry name" value="LexA/Signal peptidase"/>
    <property type="match status" value="1"/>
</dbReference>
<dbReference type="PROSITE" id="PS00760">
    <property type="entry name" value="SPASE_I_2"/>
    <property type="match status" value="1"/>
</dbReference>
<keyword evidence="7" id="KW-0645">Protease</keyword>
<evidence type="ECO:0000256" key="4">
    <source>
        <dbReference type="ARBA" id="ARBA00013208"/>
    </source>
</evidence>
<accession>A0A1I0MR87</accession>
<dbReference type="GO" id="GO:0006465">
    <property type="term" value="P:signal peptide processing"/>
    <property type="evidence" value="ECO:0007669"/>
    <property type="project" value="InterPro"/>
</dbReference>
<dbReference type="Gene3D" id="2.10.109.10">
    <property type="entry name" value="Umud Fragment, subunit A"/>
    <property type="match status" value="1"/>
</dbReference>
<evidence type="ECO:0000256" key="1">
    <source>
        <dbReference type="ARBA" id="ARBA00000677"/>
    </source>
</evidence>
<dbReference type="GO" id="GO:0009003">
    <property type="term" value="F:signal peptidase activity"/>
    <property type="evidence" value="ECO:0007669"/>
    <property type="project" value="UniProtKB-EC"/>
</dbReference>